<evidence type="ECO:0000259" key="11">
    <source>
        <dbReference type="Pfam" id="PF02355"/>
    </source>
</evidence>
<keyword evidence="6 9" id="KW-1133">Transmembrane helix</keyword>
<comment type="subunit">
    <text evidence="9">Forms a complex with SecD. Part of the essential Sec protein translocation apparatus which comprises SecA, SecYEG and auxiliary proteins SecDF. Other proteins may also be involved.</text>
</comment>
<keyword evidence="5 9" id="KW-0653">Protein transport</keyword>
<comment type="subcellular location">
    <subcellularLocation>
        <location evidence="1 9">Cell membrane</location>
        <topology evidence="1 9">Multi-pass membrane protein</topology>
    </subcellularLocation>
</comment>
<dbReference type="PANTHER" id="PTHR30081:SF8">
    <property type="entry name" value="PROTEIN TRANSLOCASE SUBUNIT SECF"/>
    <property type="match status" value="1"/>
</dbReference>
<evidence type="ECO:0000256" key="3">
    <source>
        <dbReference type="ARBA" id="ARBA00022475"/>
    </source>
</evidence>
<keyword evidence="3 9" id="KW-1003">Cell membrane</keyword>
<organism evidence="12 13">
    <name type="scientific">Propionibacterium cyclohexanicum</name>
    <dbReference type="NCBI Taxonomy" id="64702"/>
    <lineage>
        <taxon>Bacteria</taxon>
        <taxon>Bacillati</taxon>
        <taxon>Actinomycetota</taxon>
        <taxon>Actinomycetes</taxon>
        <taxon>Propionibacteriales</taxon>
        <taxon>Propionibacteriaceae</taxon>
        <taxon>Propionibacterium</taxon>
    </lineage>
</organism>
<comment type="function">
    <text evidence="9">Part of the Sec protein translocase complex. Interacts with the SecYEG preprotein conducting channel. SecDF uses the proton motive force (PMF) to complete protein translocation after the ATP-dependent function of SecA.</text>
</comment>
<name>A0A1H9Q348_9ACTN</name>
<dbReference type="EMBL" id="FOGZ01000002">
    <property type="protein sequence ID" value="SER54844.1"/>
    <property type="molecule type" value="Genomic_DNA"/>
</dbReference>
<dbReference type="Gene3D" id="1.20.1640.10">
    <property type="entry name" value="Multidrug efflux transporter AcrB transmembrane domain"/>
    <property type="match status" value="1"/>
</dbReference>
<feature type="compositionally biased region" description="Polar residues" evidence="10">
    <location>
        <begin position="361"/>
        <end position="382"/>
    </location>
</feature>
<feature type="transmembrane region" description="Helical" evidence="9">
    <location>
        <begin position="44"/>
        <end position="64"/>
    </location>
</feature>
<proteinExistence type="inferred from homology"/>
<evidence type="ECO:0000313" key="12">
    <source>
        <dbReference type="EMBL" id="SER54844.1"/>
    </source>
</evidence>
<evidence type="ECO:0000256" key="2">
    <source>
        <dbReference type="ARBA" id="ARBA00022448"/>
    </source>
</evidence>
<dbReference type="GO" id="GO:0015450">
    <property type="term" value="F:protein-transporting ATPase activity"/>
    <property type="evidence" value="ECO:0007669"/>
    <property type="project" value="InterPro"/>
</dbReference>
<dbReference type="RefSeq" id="WP_091967052.1">
    <property type="nucleotide sequence ID" value="NZ_FOGZ01000002.1"/>
</dbReference>
<evidence type="ECO:0000313" key="13">
    <source>
        <dbReference type="Proteomes" id="UP000198815"/>
    </source>
</evidence>
<dbReference type="GO" id="GO:0043952">
    <property type="term" value="P:protein transport by the Sec complex"/>
    <property type="evidence" value="ECO:0007669"/>
    <property type="project" value="UniProtKB-UniRule"/>
</dbReference>
<dbReference type="AlphaFoldDB" id="A0A1H9Q348"/>
<dbReference type="NCBIfam" id="TIGR00916">
    <property type="entry name" value="2A0604s01"/>
    <property type="match status" value="1"/>
</dbReference>
<evidence type="ECO:0000256" key="4">
    <source>
        <dbReference type="ARBA" id="ARBA00022692"/>
    </source>
</evidence>
<feature type="transmembrane region" description="Helical" evidence="9">
    <location>
        <begin position="163"/>
        <end position="182"/>
    </location>
</feature>
<evidence type="ECO:0000256" key="6">
    <source>
        <dbReference type="ARBA" id="ARBA00022989"/>
    </source>
</evidence>
<feature type="compositionally biased region" description="Low complexity" evidence="10">
    <location>
        <begin position="348"/>
        <end position="358"/>
    </location>
</feature>
<dbReference type="Proteomes" id="UP000198815">
    <property type="component" value="Unassembled WGS sequence"/>
</dbReference>
<feature type="transmembrane region" description="Helical" evidence="9">
    <location>
        <begin position="272"/>
        <end position="290"/>
    </location>
</feature>
<dbReference type="OrthoDB" id="9774769at2"/>
<dbReference type="PANTHER" id="PTHR30081">
    <property type="entry name" value="PROTEIN-EXPORT MEMBRANE PROTEIN SEC"/>
    <property type="match status" value="1"/>
</dbReference>
<keyword evidence="2 9" id="KW-0813">Transport</keyword>
<keyword evidence="13" id="KW-1185">Reference proteome</keyword>
<dbReference type="STRING" id="64702.SAMN05443377_102102"/>
<dbReference type="HAMAP" id="MF_01464_B">
    <property type="entry name" value="SecF_B"/>
    <property type="match status" value="1"/>
</dbReference>
<dbReference type="InterPro" id="IPR022813">
    <property type="entry name" value="SecD/SecF_arch_bac"/>
</dbReference>
<dbReference type="GO" id="GO:0005886">
    <property type="term" value="C:plasma membrane"/>
    <property type="evidence" value="ECO:0007669"/>
    <property type="project" value="UniProtKB-SubCell"/>
</dbReference>
<feature type="domain" description="Protein export membrane protein SecD/SecF C-terminal" evidence="11">
    <location>
        <begin position="138"/>
        <end position="327"/>
    </location>
</feature>
<gene>
    <name evidence="9" type="primary">secF</name>
    <name evidence="12" type="ORF">SAMN05443377_102102</name>
</gene>
<keyword evidence="7 9" id="KW-0811">Translocation</keyword>
<dbReference type="InterPro" id="IPR048634">
    <property type="entry name" value="SecD_SecF_C"/>
</dbReference>
<comment type="similarity">
    <text evidence="9">Belongs to the SecD/SecF family. SecF subfamily.</text>
</comment>
<dbReference type="NCBIfam" id="TIGR00966">
    <property type="entry name" value="transloc_SecF"/>
    <property type="match status" value="1"/>
</dbReference>
<comment type="caution">
    <text evidence="9">Lacks conserved residue(s) required for the propagation of feature annotation.</text>
</comment>
<accession>A0A1H9Q348</accession>
<keyword evidence="4 9" id="KW-0812">Transmembrane</keyword>
<sequence>MSQPVGTDKAPRPGAGEHEPKGNFTHRLYTGEFEFSFVPHARRWYTISAILLLISVVALFTRGLNLGIDFKGGSVFTVPVSSVSSQTVPDFKQVLTRSAVPNLEGYEVTTVGGDSVRIQTRSLGNDEVSTLRHELADSAQTTPEKVNYSLIGPSWGQQITDKALQALVVFLVLVGLMIWLFFREWRMSVSALVALGHDLLVTVGFYALVGFTVTPATLIGVLTILGYSLYDTVVVFDKVRENTREITKQDRTFSEAANVAVNQVLVRSINTTLIGILPVLALLIAGIGFLGGEGPLADLGLALLIGMVTGAYSSIFIATPLLAQLREAEPAMKRHVASLERRRSRSAAKVSVTTTVATGEHTPSQLSGATLPTTLQPGTRTQPVHKTRSQRRK</sequence>
<evidence type="ECO:0000256" key="9">
    <source>
        <dbReference type="HAMAP-Rule" id="MF_01464"/>
    </source>
</evidence>
<feature type="region of interest" description="Disordered" evidence="10">
    <location>
        <begin position="348"/>
        <end position="393"/>
    </location>
</feature>
<feature type="transmembrane region" description="Helical" evidence="9">
    <location>
        <begin position="302"/>
        <end position="323"/>
    </location>
</feature>
<dbReference type="GO" id="GO:0006605">
    <property type="term" value="P:protein targeting"/>
    <property type="evidence" value="ECO:0007669"/>
    <property type="project" value="UniProtKB-UniRule"/>
</dbReference>
<dbReference type="Pfam" id="PF07549">
    <property type="entry name" value="Sec_GG"/>
    <property type="match status" value="1"/>
</dbReference>
<dbReference type="SUPFAM" id="SSF82866">
    <property type="entry name" value="Multidrug efflux transporter AcrB transmembrane domain"/>
    <property type="match status" value="1"/>
</dbReference>
<evidence type="ECO:0000256" key="1">
    <source>
        <dbReference type="ARBA" id="ARBA00004651"/>
    </source>
</evidence>
<evidence type="ECO:0000256" key="7">
    <source>
        <dbReference type="ARBA" id="ARBA00023010"/>
    </source>
</evidence>
<keyword evidence="8 9" id="KW-0472">Membrane</keyword>
<dbReference type="GO" id="GO:0065002">
    <property type="term" value="P:intracellular protein transmembrane transport"/>
    <property type="evidence" value="ECO:0007669"/>
    <property type="project" value="UniProtKB-UniRule"/>
</dbReference>
<evidence type="ECO:0000256" key="8">
    <source>
        <dbReference type="ARBA" id="ARBA00023136"/>
    </source>
</evidence>
<dbReference type="InterPro" id="IPR055344">
    <property type="entry name" value="SecD_SecF_C_bact"/>
</dbReference>
<feature type="compositionally biased region" description="Basic residues" evidence="10">
    <location>
        <begin position="383"/>
        <end position="393"/>
    </location>
</feature>
<protein>
    <recommendedName>
        <fullName evidence="9">Protein-export membrane protein SecF</fullName>
    </recommendedName>
</protein>
<reference evidence="12 13" key="1">
    <citation type="submission" date="2016-10" db="EMBL/GenBank/DDBJ databases">
        <authorList>
            <person name="de Groot N.N."/>
        </authorList>
    </citation>
    <scope>NUCLEOTIDE SEQUENCE [LARGE SCALE GENOMIC DNA]</scope>
    <source>
        <strain evidence="12 13">DSM 16859</strain>
    </source>
</reference>
<evidence type="ECO:0000256" key="10">
    <source>
        <dbReference type="SAM" id="MobiDB-lite"/>
    </source>
</evidence>
<evidence type="ECO:0000256" key="5">
    <source>
        <dbReference type="ARBA" id="ARBA00022927"/>
    </source>
</evidence>
<dbReference type="PRINTS" id="PR01755">
    <property type="entry name" value="SECFTRNLCASE"/>
</dbReference>
<feature type="region of interest" description="Disordered" evidence="10">
    <location>
        <begin position="1"/>
        <end position="23"/>
    </location>
</feature>
<dbReference type="Pfam" id="PF02355">
    <property type="entry name" value="SecD_SecF_C"/>
    <property type="match status" value="1"/>
</dbReference>
<dbReference type="InterPro" id="IPR022645">
    <property type="entry name" value="SecD/SecF_bac"/>
</dbReference>
<feature type="compositionally biased region" description="Basic and acidic residues" evidence="10">
    <location>
        <begin position="9"/>
        <end position="21"/>
    </location>
</feature>
<dbReference type="InterPro" id="IPR022646">
    <property type="entry name" value="SecD/SecF_CS"/>
</dbReference>
<dbReference type="InterPro" id="IPR005665">
    <property type="entry name" value="SecF_bac"/>
</dbReference>